<keyword evidence="4" id="KW-1185">Reference proteome</keyword>
<gene>
    <name evidence="3" type="ORF">M440DRAFT_1366551</name>
</gene>
<evidence type="ECO:0000313" key="4">
    <source>
        <dbReference type="Proteomes" id="UP000240760"/>
    </source>
</evidence>
<feature type="compositionally biased region" description="Polar residues" evidence="1">
    <location>
        <begin position="349"/>
        <end position="362"/>
    </location>
</feature>
<reference evidence="3 4" key="1">
    <citation type="submission" date="2016-07" db="EMBL/GenBank/DDBJ databases">
        <title>Multiple horizontal gene transfer events from other fungi enriched the ability of initially mycotrophic Trichoderma (Ascomycota) to feed on dead plant biomass.</title>
        <authorList>
            <consortium name="DOE Joint Genome Institute"/>
            <person name="Aerts A."/>
            <person name="Atanasova L."/>
            <person name="Chenthamara K."/>
            <person name="Zhang J."/>
            <person name="Grujic M."/>
            <person name="Henrissat B."/>
            <person name="Kuo A."/>
            <person name="Salamov A."/>
            <person name="Lipzen A."/>
            <person name="Labutti K."/>
            <person name="Barry K."/>
            <person name="Miao Y."/>
            <person name="Rahimi M.J."/>
            <person name="Shen Q."/>
            <person name="Grigoriev I.V."/>
            <person name="Kubicek C.P."/>
            <person name="Druzhinina I.S."/>
        </authorList>
    </citation>
    <scope>NUCLEOTIDE SEQUENCE [LARGE SCALE GENOMIC DNA]</scope>
    <source>
        <strain evidence="3 4">ATCC 18648</strain>
    </source>
</reference>
<name>A0A2T4CH70_TRILO</name>
<dbReference type="Pfam" id="PF25422">
    <property type="entry name" value="DUF7892"/>
    <property type="match status" value="1"/>
</dbReference>
<dbReference type="Proteomes" id="UP000240760">
    <property type="component" value="Unassembled WGS sequence"/>
</dbReference>
<organism evidence="3 4">
    <name type="scientific">Trichoderma longibrachiatum ATCC 18648</name>
    <dbReference type="NCBI Taxonomy" id="983965"/>
    <lineage>
        <taxon>Eukaryota</taxon>
        <taxon>Fungi</taxon>
        <taxon>Dikarya</taxon>
        <taxon>Ascomycota</taxon>
        <taxon>Pezizomycotina</taxon>
        <taxon>Sordariomycetes</taxon>
        <taxon>Hypocreomycetidae</taxon>
        <taxon>Hypocreales</taxon>
        <taxon>Hypocreaceae</taxon>
        <taxon>Trichoderma</taxon>
    </lineage>
</organism>
<dbReference type="AlphaFoldDB" id="A0A2T4CH70"/>
<sequence>MDGLPQRPDVDASLVFLRKLDEEPLSKKPKNPQRSLASSKAGSISTMNHTNAAVDRKRNQTVVSESSEDGGVKRVKIASSDQDYVVVGTTQIFSHYDVSQHLPAEVWHRIFCLVPPRSLGKLMRVNRLFHKYLDPASPFEVSAPASDLPSSLPKLSPDTIWRASRRFHWPSMPSPLSERSELDMWRLACSRSCQFCGRVDDTDYAGEPLPWSRRPGHDTVSPVFQFFVASCGQCLAKKSVKEVDLLLSASNPSFIAAGAPAVFLTADLNVVPRQIMQKSPIPTGVHLTKVFWPAQLESLQAELEDARRFGAAAVEEWIKGLESRGAEATRDASRWDTWCLSGGVRQMRRQPSSTQFTSSSNDQHQRDKTQAGRRATAPKKQATHKYSTRSNAWGIKAAELKVQEQPDSPIRAEISKLADRIINGQLNGGVNIKKKKFAAFASQVLLCVRNQYYANSFNANPSLTQRLTLDDMRWVFNQKIAPLSDRPEAAIFSCNKCPTTKLYSFQGVVQHYCQIHCGKETKMSVHWRAEWAAELPFKSATIAEPQSLIQREGGDRAFKTRAAALAEDLAPAWAALKTVQHVPVAVKVSVAIHFIAKRYQEMYQEAAPWELLFTGKCYNIITVETCLACKVCKQRPTVGSNRTFKLAGLAHHFHQAHEHVDWRTGMVWVPDLHLSQEARAAIRKKRRAFELISDALPWLFDDDKEEMSQSDPVLSQSQQPPLEANQQANDAVAGPATHLYPTQKPSETVPILPASAVYSTPGLAHRQLTYKADIASGLSIDEIGLEGHEASNRIMARYSAREVEDRDGANREATHLTSRSVDSRHDVPESRGYIDPRYVRRNHEPHQGEPLVSYPYYPDMERQIQQIQGAVEVRHTSRQPYTTRYYNPPMPSTAASHYGEANPSRHHIVDMQNLPHQEYHEHSVGYHRQRAAPMPIIPTVPAGKYVDTEPASRVYSEYTPRHLLFERGV</sequence>
<protein>
    <recommendedName>
        <fullName evidence="2">DUF7892 domain-containing protein</fullName>
    </recommendedName>
</protein>
<dbReference type="InterPro" id="IPR057214">
    <property type="entry name" value="DUF7892"/>
</dbReference>
<feature type="compositionally biased region" description="Polar residues" evidence="1">
    <location>
        <begin position="709"/>
        <end position="729"/>
    </location>
</feature>
<dbReference type="STRING" id="983965.A0A2T4CH70"/>
<feature type="region of interest" description="Disordered" evidence="1">
    <location>
        <begin position="21"/>
        <end position="70"/>
    </location>
</feature>
<feature type="region of interest" description="Disordered" evidence="1">
    <location>
        <begin position="802"/>
        <end position="831"/>
    </location>
</feature>
<dbReference type="OrthoDB" id="2322499at2759"/>
<dbReference type="InterPro" id="IPR036047">
    <property type="entry name" value="F-box-like_dom_sf"/>
</dbReference>
<dbReference type="CDD" id="cd09917">
    <property type="entry name" value="F-box_SF"/>
    <property type="match status" value="1"/>
</dbReference>
<accession>A0A2T4CH70</accession>
<feature type="region of interest" description="Disordered" evidence="1">
    <location>
        <begin position="345"/>
        <end position="388"/>
    </location>
</feature>
<dbReference type="EMBL" id="KZ679126">
    <property type="protein sequence ID" value="PTB80925.1"/>
    <property type="molecule type" value="Genomic_DNA"/>
</dbReference>
<feature type="compositionally biased region" description="Basic and acidic residues" evidence="1">
    <location>
        <begin position="802"/>
        <end position="814"/>
    </location>
</feature>
<evidence type="ECO:0000256" key="1">
    <source>
        <dbReference type="SAM" id="MobiDB-lite"/>
    </source>
</evidence>
<evidence type="ECO:0000259" key="2">
    <source>
        <dbReference type="Pfam" id="PF25422"/>
    </source>
</evidence>
<feature type="compositionally biased region" description="Basic and acidic residues" evidence="1">
    <location>
        <begin position="821"/>
        <end position="831"/>
    </location>
</feature>
<evidence type="ECO:0000313" key="3">
    <source>
        <dbReference type="EMBL" id="PTB80925.1"/>
    </source>
</evidence>
<feature type="region of interest" description="Disordered" evidence="1">
    <location>
        <begin position="707"/>
        <end position="731"/>
    </location>
</feature>
<dbReference type="SUPFAM" id="SSF81383">
    <property type="entry name" value="F-box domain"/>
    <property type="match status" value="1"/>
</dbReference>
<feature type="domain" description="DUF7892" evidence="2">
    <location>
        <begin position="557"/>
        <end position="695"/>
    </location>
</feature>
<feature type="compositionally biased region" description="Polar residues" evidence="1">
    <location>
        <begin position="32"/>
        <end position="51"/>
    </location>
</feature>
<proteinExistence type="predicted"/>